<evidence type="ECO:0000313" key="2">
    <source>
        <dbReference type="Proteomes" id="UP000235363"/>
    </source>
</evidence>
<dbReference type="SUPFAM" id="SSF88713">
    <property type="entry name" value="Glycoside hydrolase/deacetylase"/>
    <property type="match status" value="1"/>
</dbReference>
<accession>A0A2N6SYD4</accession>
<dbReference type="Pfam" id="PF10096">
    <property type="entry name" value="DUF2334"/>
    <property type="match status" value="1"/>
</dbReference>
<proteinExistence type="predicted"/>
<dbReference type="STRING" id="1725.WU86_04880"/>
<dbReference type="CDD" id="cd11374">
    <property type="entry name" value="CE4_u10"/>
    <property type="match status" value="1"/>
</dbReference>
<evidence type="ECO:0000313" key="1">
    <source>
        <dbReference type="EMBL" id="PMC62073.1"/>
    </source>
</evidence>
<dbReference type="EMBL" id="PNHF01000016">
    <property type="protein sequence ID" value="PMC62073.1"/>
    <property type="molecule type" value="Genomic_DNA"/>
</dbReference>
<gene>
    <name evidence="1" type="ORF">CJ204_07720</name>
</gene>
<comment type="caution">
    <text evidence="1">The sequence shown here is derived from an EMBL/GenBank/DDBJ whole genome shotgun (WGS) entry which is preliminary data.</text>
</comment>
<evidence type="ECO:0008006" key="3">
    <source>
        <dbReference type="Google" id="ProtNLM"/>
    </source>
</evidence>
<protein>
    <recommendedName>
        <fullName evidence="3">DUF2334 domain-containing protein</fullName>
    </recommendedName>
</protein>
<dbReference type="RefSeq" id="WP_102213151.1">
    <property type="nucleotide sequence ID" value="NZ_PNHF01000016.1"/>
</dbReference>
<dbReference type="InterPro" id="IPR011330">
    <property type="entry name" value="Glyco_hydro/deAcase_b/a-brl"/>
</dbReference>
<dbReference type="Gene3D" id="3.20.20.370">
    <property type="entry name" value="Glycoside hydrolase/deacetylase"/>
    <property type="match status" value="1"/>
</dbReference>
<dbReference type="AlphaFoldDB" id="A0A2N6SYD4"/>
<dbReference type="InterPro" id="IPR018763">
    <property type="entry name" value="DUF2334"/>
</dbReference>
<sequence>MTAISPALVVSVSGIRDDRLLDAARFIAALEFRGITPSLLVAPHLGADWTLTDSPAVLDWVRRRRDEGSEILLAGYDQSDRGRRGEFAALDSHEARLRLTAATRQMKALDLETEIFAPPKWLMSPGTLEVLPELGFRIAADLHGVHDLATGASDPTRVLAVGEGFGAARWWRRAMRNSVNRAIADGRPIRISVSAARLRDEKVRRDILRLLDLAMSAGVSPAGYGAVPLRWAA</sequence>
<dbReference type="GO" id="GO:0005975">
    <property type="term" value="P:carbohydrate metabolic process"/>
    <property type="evidence" value="ECO:0007669"/>
    <property type="project" value="InterPro"/>
</dbReference>
<dbReference type="Proteomes" id="UP000235363">
    <property type="component" value="Unassembled WGS sequence"/>
</dbReference>
<name>A0A2N6SYD4_9CORY</name>
<organism evidence="1 2">
    <name type="scientific">Corynebacterium xerosis</name>
    <dbReference type="NCBI Taxonomy" id="1725"/>
    <lineage>
        <taxon>Bacteria</taxon>
        <taxon>Bacillati</taxon>
        <taxon>Actinomycetota</taxon>
        <taxon>Actinomycetes</taxon>
        <taxon>Mycobacteriales</taxon>
        <taxon>Corynebacteriaceae</taxon>
        <taxon>Corynebacterium</taxon>
    </lineage>
</organism>
<reference evidence="1 2" key="1">
    <citation type="submission" date="2017-09" db="EMBL/GenBank/DDBJ databases">
        <title>Bacterial strain isolated from the female urinary microbiota.</title>
        <authorList>
            <person name="Thomas-White K."/>
            <person name="Kumar N."/>
            <person name="Forster S."/>
            <person name="Putonti C."/>
            <person name="Lawley T."/>
            <person name="Wolfe A.J."/>
        </authorList>
    </citation>
    <scope>NUCLEOTIDE SEQUENCE [LARGE SCALE GENOMIC DNA]</scope>
    <source>
        <strain evidence="1 2">UMB0908</strain>
    </source>
</reference>